<dbReference type="AlphaFoldDB" id="A0A291LY50"/>
<comment type="subunit">
    <text evidence="1">Component of the lipopolysaccharide transport and assembly complex.</text>
</comment>
<dbReference type="InterPro" id="IPR045659">
    <property type="entry name" value="LptD_2"/>
</dbReference>
<sequence>MRALLSPAHAALLAATTLGAGLILPVTAPAQMLVPAEGRAAENDTAMLIADRVEIAGDNRLIASGAVEVLVDGIRLKAQTITYDASADQLTIDGPIYMVTDDGTILVASQAELSDDLQNGILRSARMVLAQQLQLAATEINRVGGRYTQLYKAVASSCTVCASNPVPLWQIRAERIIHDEDAQQLYFHNARFEIAGVPVFYLPRLRLPDPSLERATGLLTPEFRSTDQLGFGIKLPYFITLGDHRDLTVTPYLSSNFTRTVELRYRQAFRNGDIELNGAITQDDILDDETRAYLFAEGAFDLPRDFELTFDIETVTDNGYLLDYDYSSKDRLDSAIELQRVKRDELITAEFVNYYSLRSTENNRTQPTLVFDSTWERRFHDTPLGGVVTASLEGHGHYRSSEVDDEGRDIGRIAATFDWQRDWVTPNGLLIEAETALVLDHTGISQDDDFDSTVTRAIPAAAVELRWPLLKSTSGGASHLLEPVVQLVYSPDTDDVPNDESTEPELDEGNLFSLSRFPGGDQYESGLRANVGLGWTRHDPAGWSMGVTVGRILRAEDLGEFDGYEPLEGQSSDWLAAMELDLPGNVGLTNRALFDDGFGFSKNELRLDYANDALQLGTSYIWMAESEAEGIDEDVSELTVDSTWALSRSWQSEVDIRYDFETDRAAKAALGLTYAGDCVSVDLSLSRRFTSSTSVEPTTSFDLSVQLAGFGSGNSGNAARRRNCAG</sequence>
<keyword evidence="1" id="KW-0472">Membrane</keyword>
<name>A0A291LY50_9RHOB</name>
<dbReference type="Pfam" id="PF19838">
    <property type="entry name" value="LptD_2"/>
    <property type="match status" value="1"/>
</dbReference>
<evidence type="ECO:0000313" key="5">
    <source>
        <dbReference type="Proteomes" id="UP000219050"/>
    </source>
</evidence>
<dbReference type="RefSeq" id="WP_097373046.1">
    <property type="nucleotide sequence ID" value="NZ_CP021404.1"/>
</dbReference>
<dbReference type="KEGG" id="cmag:CBW24_06415"/>
<keyword evidence="1" id="KW-0998">Cell outer membrane</keyword>
<comment type="function">
    <text evidence="1">Involved in the assembly of lipopolysaccharide (LPS) at the surface of the outer membrane.</text>
</comment>
<accession>A0A291LY50</accession>
<evidence type="ECO:0000259" key="2">
    <source>
        <dbReference type="Pfam" id="PF04453"/>
    </source>
</evidence>
<evidence type="ECO:0000256" key="1">
    <source>
        <dbReference type="HAMAP-Rule" id="MF_01411"/>
    </source>
</evidence>
<feature type="domain" description="LPS-assembly protein LptD central" evidence="3">
    <location>
        <begin position="189"/>
        <end position="279"/>
    </location>
</feature>
<comment type="subcellular location">
    <subcellularLocation>
        <location evidence="1">Cell outer membrane</location>
    </subcellularLocation>
</comment>
<dbReference type="Proteomes" id="UP000219050">
    <property type="component" value="Chromosome"/>
</dbReference>
<dbReference type="GO" id="GO:0015920">
    <property type="term" value="P:lipopolysaccharide transport"/>
    <property type="evidence" value="ECO:0007669"/>
    <property type="project" value="InterPro"/>
</dbReference>
<feature type="domain" description="LptD C-terminal" evidence="2">
    <location>
        <begin position="290"/>
        <end position="626"/>
    </location>
</feature>
<keyword evidence="5" id="KW-1185">Reference proteome</keyword>
<protein>
    <recommendedName>
        <fullName evidence="1">LPS-assembly protein LptD</fullName>
    </recommendedName>
</protein>
<evidence type="ECO:0000313" key="4">
    <source>
        <dbReference type="EMBL" id="ATI41666.1"/>
    </source>
</evidence>
<evidence type="ECO:0000259" key="3">
    <source>
        <dbReference type="Pfam" id="PF19838"/>
    </source>
</evidence>
<dbReference type="PANTHER" id="PTHR30189">
    <property type="entry name" value="LPS-ASSEMBLY PROTEIN"/>
    <property type="match status" value="1"/>
</dbReference>
<dbReference type="GO" id="GO:0043165">
    <property type="term" value="P:Gram-negative-bacterium-type cell outer membrane assembly"/>
    <property type="evidence" value="ECO:0007669"/>
    <property type="project" value="UniProtKB-UniRule"/>
</dbReference>
<dbReference type="HAMAP" id="MF_01411">
    <property type="entry name" value="LPS_assembly_LptD"/>
    <property type="match status" value="1"/>
</dbReference>
<dbReference type="GO" id="GO:0009279">
    <property type="term" value="C:cell outer membrane"/>
    <property type="evidence" value="ECO:0007669"/>
    <property type="project" value="UniProtKB-SubCell"/>
</dbReference>
<keyword evidence="1" id="KW-0732">Signal</keyword>
<organism evidence="4 5">
    <name type="scientific">Pacificitalea manganoxidans</name>
    <dbReference type="NCBI Taxonomy" id="1411902"/>
    <lineage>
        <taxon>Bacteria</taxon>
        <taxon>Pseudomonadati</taxon>
        <taxon>Pseudomonadota</taxon>
        <taxon>Alphaproteobacteria</taxon>
        <taxon>Rhodobacterales</taxon>
        <taxon>Paracoccaceae</taxon>
        <taxon>Pacificitalea</taxon>
    </lineage>
</organism>
<reference evidence="4 5" key="1">
    <citation type="submission" date="2017-05" db="EMBL/GenBank/DDBJ databases">
        <title>Comparative genomic and metabolic analysis of manganese-oxidizing mechanisms in Celeribater manganoxidans DY25T: its adaption to the environment of polymetallic nodule.</title>
        <authorList>
            <person name="Wang X."/>
        </authorList>
    </citation>
    <scope>NUCLEOTIDE SEQUENCE [LARGE SCALE GENOMIC DNA]</scope>
    <source>
        <strain evidence="4 5">DY25</strain>
    </source>
</reference>
<dbReference type="GO" id="GO:1990351">
    <property type="term" value="C:transporter complex"/>
    <property type="evidence" value="ECO:0007669"/>
    <property type="project" value="TreeGrafter"/>
</dbReference>
<proteinExistence type="inferred from homology"/>
<dbReference type="InterPro" id="IPR020889">
    <property type="entry name" value="LipoPS_assembly_LptD"/>
</dbReference>
<dbReference type="PANTHER" id="PTHR30189:SF1">
    <property type="entry name" value="LPS-ASSEMBLY PROTEIN LPTD"/>
    <property type="match status" value="1"/>
</dbReference>
<dbReference type="OrthoDB" id="9760225at2"/>
<dbReference type="EMBL" id="CP021404">
    <property type="protein sequence ID" value="ATI41666.1"/>
    <property type="molecule type" value="Genomic_DNA"/>
</dbReference>
<dbReference type="InterPro" id="IPR050218">
    <property type="entry name" value="LptD"/>
</dbReference>
<gene>
    <name evidence="1" type="primary">lptD</name>
    <name evidence="4" type="ORF">CBW24_06415</name>
</gene>
<dbReference type="Pfam" id="PF04453">
    <property type="entry name" value="LptD"/>
    <property type="match status" value="1"/>
</dbReference>
<comment type="similarity">
    <text evidence="1">Belongs to the LptD family.</text>
</comment>
<comment type="caution">
    <text evidence="1">Lacks conserved residue(s) required for the propagation of feature annotation.</text>
</comment>
<dbReference type="InterPro" id="IPR007543">
    <property type="entry name" value="LptD_C"/>
</dbReference>